<sequence>MNSAEASRLRYHTPLLFQPCTYLGSPRRILSEQSASLPIKEGYQPNTSAAKISTATASFDCVLYFIIFFQGLSHVFATNAIMTSSHFFLSRTSGSLFGYLTMDLLILILCAGKILFLCFSSAISTLFSPYSMLLFSQFGKATVLLSLSFLALFSGANGTVFIVLVAILGFHSAVLSAISFLSIFSMLSQVHARYTHAYYNGQGIAGMLSCCFKLITMIMVVPLNSRASLFFGGSDFGVFLYFVVSSAIVYISAILLLAKKKDFTSADALHATESPNGINGEEDFSDQPSEVKEIALKLKSNLYFEAGVGSPPIAVVSPQIQHQELTCTSSFDSHGNHTETPASLLGNYFRVYREIRVYFWCVVFHFFEVIFFIPNFLYMVKPTTVFPVDANNSALSILNAETFPVITFFFYNLGDVFGRFILRYPAVCLKGKASLTFFTVVSMGFIPLFFFSNVSDIVTSEKTIEYPIARLLSGDGYFLFLVCVFGFFSGYLSLNLLMFVPRSVTSDTDRRIASILCVYGISFALFGGSFISLFLKSLLLFFG</sequence>
<keyword evidence="3" id="KW-0813">Transport</keyword>
<dbReference type="Pfam" id="PF01733">
    <property type="entry name" value="Nucleoside_tran"/>
    <property type="match status" value="1"/>
</dbReference>
<evidence type="ECO:0000313" key="8">
    <source>
        <dbReference type="EMBL" id="KGG51467.1"/>
    </source>
</evidence>
<feature type="transmembrane region" description="Helical" evidence="7">
    <location>
        <begin position="61"/>
        <end position="84"/>
    </location>
</feature>
<evidence type="ECO:0000256" key="6">
    <source>
        <dbReference type="ARBA" id="ARBA00023136"/>
    </source>
</evidence>
<accession>A0A098VR17</accession>
<keyword evidence="5 7" id="KW-1133">Transmembrane helix</keyword>
<dbReference type="Proteomes" id="UP000029725">
    <property type="component" value="Unassembled WGS sequence"/>
</dbReference>
<evidence type="ECO:0000256" key="4">
    <source>
        <dbReference type="ARBA" id="ARBA00022692"/>
    </source>
</evidence>
<dbReference type="GeneID" id="25259647"/>
<dbReference type="VEuPathDB" id="MicrosporidiaDB:DI09_34p180"/>
<feature type="transmembrane region" description="Helical" evidence="7">
    <location>
        <begin position="204"/>
        <end position="224"/>
    </location>
</feature>
<evidence type="ECO:0000313" key="9">
    <source>
        <dbReference type="Proteomes" id="UP000029725"/>
    </source>
</evidence>
<reference evidence="8 9" key="1">
    <citation type="submission" date="2014-04" db="EMBL/GenBank/DDBJ databases">
        <title>A new species of microsporidia sheds light on the evolution of extreme parasitism.</title>
        <authorList>
            <person name="Haag K.L."/>
            <person name="James T.Y."/>
            <person name="Larsson R."/>
            <person name="Schaer T.M."/>
            <person name="Refardt D."/>
            <person name="Pombert J.-F."/>
            <person name="Ebert D."/>
        </authorList>
    </citation>
    <scope>NUCLEOTIDE SEQUENCE [LARGE SCALE GENOMIC DNA]</scope>
    <source>
        <strain evidence="8 9">UGP3</strain>
        <tissue evidence="8">Spores</tissue>
    </source>
</reference>
<proteinExistence type="inferred from homology"/>
<evidence type="ECO:0000256" key="7">
    <source>
        <dbReference type="SAM" id="Phobius"/>
    </source>
</evidence>
<feature type="transmembrane region" description="Helical" evidence="7">
    <location>
        <begin position="477"/>
        <end position="500"/>
    </location>
</feature>
<dbReference type="GO" id="GO:0005337">
    <property type="term" value="F:nucleoside transmembrane transporter activity"/>
    <property type="evidence" value="ECO:0007669"/>
    <property type="project" value="InterPro"/>
</dbReference>
<protein>
    <submittedName>
        <fullName evidence="8">Fun26-like protein</fullName>
    </submittedName>
</protein>
<dbReference type="RefSeq" id="XP_013237894.1">
    <property type="nucleotide sequence ID" value="XM_013382440.1"/>
</dbReference>
<dbReference type="PANTHER" id="PTHR10332:SF10">
    <property type="entry name" value="EQUILIBRATIVE NUCLEOSIDE TRANSPORTER 4"/>
    <property type="match status" value="1"/>
</dbReference>
<organism evidence="8 9">
    <name type="scientific">Mitosporidium daphniae</name>
    <dbReference type="NCBI Taxonomy" id="1485682"/>
    <lineage>
        <taxon>Eukaryota</taxon>
        <taxon>Fungi</taxon>
        <taxon>Fungi incertae sedis</taxon>
        <taxon>Microsporidia</taxon>
        <taxon>Mitosporidium</taxon>
    </lineage>
</organism>
<dbReference type="EMBL" id="JMKJ01000277">
    <property type="protein sequence ID" value="KGG51467.1"/>
    <property type="molecule type" value="Genomic_DNA"/>
</dbReference>
<dbReference type="PANTHER" id="PTHR10332">
    <property type="entry name" value="EQUILIBRATIVE NUCLEOSIDE TRANSPORTER"/>
    <property type="match status" value="1"/>
</dbReference>
<evidence type="ECO:0000256" key="2">
    <source>
        <dbReference type="ARBA" id="ARBA00007965"/>
    </source>
</evidence>
<feature type="transmembrane region" description="Helical" evidence="7">
    <location>
        <begin position="159"/>
        <end position="184"/>
    </location>
</feature>
<evidence type="ECO:0000256" key="5">
    <source>
        <dbReference type="ARBA" id="ARBA00022989"/>
    </source>
</evidence>
<feature type="transmembrane region" description="Helical" evidence="7">
    <location>
        <begin position="512"/>
        <end position="535"/>
    </location>
</feature>
<gene>
    <name evidence="8" type="ORF">DI09_34p180</name>
</gene>
<name>A0A098VR17_9MICR</name>
<dbReference type="InterPro" id="IPR002259">
    <property type="entry name" value="Eqnu_transpt"/>
</dbReference>
<comment type="similarity">
    <text evidence="2">Belongs to the SLC29A/ENT transporter (TC 2.A.57) family.</text>
</comment>
<feature type="transmembrane region" description="Helical" evidence="7">
    <location>
        <begin position="357"/>
        <end position="380"/>
    </location>
</feature>
<keyword evidence="4 7" id="KW-0812">Transmembrane</keyword>
<evidence type="ECO:0000256" key="1">
    <source>
        <dbReference type="ARBA" id="ARBA00004141"/>
    </source>
</evidence>
<comment type="subcellular location">
    <subcellularLocation>
        <location evidence="1">Membrane</location>
        <topology evidence="1">Multi-pass membrane protein</topology>
    </subcellularLocation>
</comment>
<feature type="transmembrane region" description="Helical" evidence="7">
    <location>
        <begin position="96"/>
        <end position="119"/>
    </location>
</feature>
<comment type="caution">
    <text evidence="8">The sequence shown here is derived from an EMBL/GenBank/DDBJ whole genome shotgun (WGS) entry which is preliminary data.</text>
</comment>
<feature type="transmembrane region" description="Helical" evidence="7">
    <location>
        <begin position="434"/>
        <end position="452"/>
    </location>
</feature>
<dbReference type="AlphaFoldDB" id="A0A098VR17"/>
<keyword evidence="9" id="KW-1185">Reference proteome</keyword>
<dbReference type="HOGENOM" id="CLU_501594_0_0_1"/>
<feature type="transmembrane region" description="Helical" evidence="7">
    <location>
        <begin position="131"/>
        <end position="153"/>
    </location>
</feature>
<dbReference type="GO" id="GO:0005886">
    <property type="term" value="C:plasma membrane"/>
    <property type="evidence" value="ECO:0007669"/>
    <property type="project" value="TreeGrafter"/>
</dbReference>
<dbReference type="OrthoDB" id="46396at2759"/>
<keyword evidence="6 7" id="KW-0472">Membrane</keyword>
<feature type="transmembrane region" description="Helical" evidence="7">
    <location>
        <begin position="400"/>
        <end position="422"/>
    </location>
</feature>
<feature type="transmembrane region" description="Helical" evidence="7">
    <location>
        <begin position="236"/>
        <end position="258"/>
    </location>
</feature>
<evidence type="ECO:0000256" key="3">
    <source>
        <dbReference type="ARBA" id="ARBA00022448"/>
    </source>
</evidence>